<accession>A0A7N2RA00</accession>
<dbReference type="Gene3D" id="3.40.50.200">
    <property type="entry name" value="Peptidase S8/S53 domain"/>
    <property type="match status" value="1"/>
</dbReference>
<dbReference type="Gramene" id="QL08p061966:mrna">
    <property type="protein sequence ID" value="QL08p061966:mrna"/>
    <property type="gene ID" value="QL08p061966"/>
</dbReference>
<dbReference type="PANTHER" id="PTHR10795">
    <property type="entry name" value="PROPROTEIN CONVERTASE SUBTILISIN/KEXIN"/>
    <property type="match status" value="1"/>
</dbReference>
<reference evidence="4" key="2">
    <citation type="submission" date="2021-01" db="UniProtKB">
        <authorList>
            <consortium name="EnsemblPlants"/>
        </authorList>
    </citation>
    <scope>IDENTIFICATION</scope>
</reference>
<evidence type="ECO:0000313" key="4">
    <source>
        <dbReference type="EnsemblPlants" id="QL08p061966:mrna"/>
    </source>
</evidence>
<comment type="similarity">
    <text evidence="2">Belongs to the peptidase S8 family.</text>
</comment>
<dbReference type="EnsemblPlants" id="QL08p061966:mrna">
    <property type="protein sequence ID" value="QL08p061966:mrna"/>
    <property type="gene ID" value="QL08p061966"/>
</dbReference>
<dbReference type="SUPFAM" id="SSF52743">
    <property type="entry name" value="Subtilisin-like"/>
    <property type="match status" value="1"/>
</dbReference>
<dbReference type="Proteomes" id="UP000594261">
    <property type="component" value="Chromosome 8"/>
</dbReference>
<dbReference type="InParanoid" id="A0A7N2RA00"/>
<protein>
    <recommendedName>
        <fullName evidence="6">Cucumisin</fullName>
    </recommendedName>
</protein>
<keyword evidence="5" id="KW-1185">Reference proteome</keyword>
<reference evidence="4 5" key="1">
    <citation type="journal article" date="2016" name="G3 (Bethesda)">
        <title>First Draft Assembly and Annotation of the Genome of a California Endemic Oak Quercus lobata Nee (Fagaceae).</title>
        <authorList>
            <person name="Sork V.L."/>
            <person name="Fitz-Gibbon S.T."/>
            <person name="Puiu D."/>
            <person name="Crepeau M."/>
            <person name="Gugger P.F."/>
            <person name="Sherman R."/>
            <person name="Stevens K."/>
            <person name="Langley C.H."/>
            <person name="Pellegrini M."/>
            <person name="Salzberg S.L."/>
        </authorList>
    </citation>
    <scope>NUCLEOTIDE SEQUENCE [LARGE SCALE GENOMIC DNA]</scope>
    <source>
        <strain evidence="4 5">cv. SW786</strain>
    </source>
</reference>
<sequence>MKIKKMLGHKTLRYTYTATFSRERDELGQNFVSEAGNVVSGASLLGLRTRTAREGVPFALIVVYKICWSDGCFAADILVAFDDAINDGVDIISLSIRGFSPLDYFKDSIAIGAFHAMRNGIFTSSFAGNSGPSPATITNFSPRSLLVAASTIERKVCGKCEVG</sequence>
<dbReference type="GO" id="GO:0005576">
    <property type="term" value="C:extracellular region"/>
    <property type="evidence" value="ECO:0007669"/>
    <property type="project" value="UniProtKB-SubCell"/>
</dbReference>
<organism evidence="4 5">
    <name type="scientific">Quercus lobata</name>
    <name type="common">Valley oak</name>
    <dbReference type="NCBI Taxonomy" id="97700"/>
    <lineage>
        <taxon>Eukaryota</taxon>
        <taxon>Viridiplantae</taxon>
        <taxon>Streptophyta</taxon>
        <taxon>Embryophyta</taxon>
        <taxon>Tracheophyta</taxon>
        <taxon>Spermatophyta</taxon>
        <taxon>Magnoliopsida</taxon>
        <taxon>eudicotyledons</taxon>
        <taxon>Gunneridae</taxon>
        <taxon>Pentapetalae</taxon>
        <taxon>rosids</taxon>
        <taxon>fabids</taxon>
        <taxon>Fagales</taxon>
        <taxon>Fagaceae</taxon>
        <taxon>Quercus</taxon>
    </lineage>
</organism>
<evidence type="ECO:0000313" key="5">
    <source>
        <dbReference type="Proteomes" id="UP000594261"/>
    </source>
</evidence>
<dbReference type="OMA" id="CHRINAR"/>
<keyword evidence="3" id="KW-0732">Signal</keyword>
<evidence type="ECO:0000256" key="3">
    <source>
        <dbReference type="ARBA" id="ARBA00022729"/>
    </source>
</evidence>
<dbReference type="InterPro" id="IPR036852">
    <property type="entry name" value="Peptidase_S8/S53_dom_sf"/>
</dbReference>
<evidence type="ECO:0008006" key="6">
    <source>
        <dbReference type="Google" id="ProtNLM"/>
    </source>
</evidence>
<proteinExistence type="inferred from homology"/>
<evidence type="ECO:0000256" key="2">
    <source>
        <dbReference type="ARBA" id="ARBA00011073"/>
    </source>
</evidence>
<dbReference type="InterPro" id="IPR045051">
    <property type="entry name" value="SBT"/>
</dbReference>
<dbReference type="EMBL" id="LRBV02000008">
    <property type="status" value="NOT_ANNOTATED_CDS"/>
    <property type="molecule type" value="Genomic_DNA"/>
</dbReference>
<dbReference type="GO" id="GO:0004252">
    <property type="term" value="F:serine-type endopeptidase activity"/>
    <property type="evidence" value="ECO:0007669"/>
    <property type="project" value="InterPro"/>
</dbReference>
<evidence type="ECO:0000256" key="1">
    <source>
        <dbReference type="ARBA" id="ARBA00004613"/>
    </source>
</evidence>
<dbReference type="AlphaFoldDB" id="A0A7N2RA00"/>
<name>A0A7N2RA00_QUELO</name>
<dbReference type="GO" id="GO:0006508">
    <property type="term" value="P:proteolysis"/>
    <property type="evidence" value="ECO:0007669"/>
    <property type="project" value="InterPro"/>
</dbReference>
<comment type="subcellular location">
    <subcellularLocation>
        <location evidence="1">Secreted</location>
    </subcellularLocation>
</comment>